<name>A0A212LT15_9FIRM</name>
<dbReference type="GO" id="GO:0015627">
    <property type="term" value="C:type II protein secretion system complex"/>
    <property type="evidence" value="ECO:0007669"/>
    <property type="project" value="InterPro"/>
</dbReference>
<dbReference type="InterPro" id="IPR045584">
    <property type="entry name" value="Pilin-like"/>
</dbReference>
<dbReference type="Pfam" id="PF07963">
    <property type="entry name" value="N_methyl"/>
    <property type="match status" value="1"/>
</dbReference>
<comment type="subcellular location">
    <subcellularLocation>
        <location evidence="1">Membrane</location>
        <topology evidence="1">Single-pass membrane protein</topology>
    </subcellularLocation>
</comment>
<evidence type="ECO:0000256" key="3">
    <source>
        <dbReference type="ARBA" id="ARBA00022692"/>
    </source>
</evidence>
<gene>
    <name evidence="7" type="primary">pilA</name>
    <name evidence="7" type="ORF">KL86SPO_30794</name>
</gene>
<reference evidence="7" key="1">
    <citation type="submission" date="2016-08" db="EMBL/GenBank/DDBJ databases">
        <authorList>
            <person name="Seilhamer J.J."/>
        </authorList>
    </citation>
    <scope>NUCLEOTIDE SEQUENCE</scope>
    <source>
        <strain evidence="7">86</strain>
    </source>
</reference>
<evidence type="ECO:0000256" key="1">
    <source>
        <dbReference type="ARBA" id="ARBA00004167"/>
    </source>
</evidence>
<dbReference type="AlphaFoldDB" id="A0A212LT15"/>
<protein>
    <submittedName>
        <fullName evidence="7">Fimbrial protein PilA</fullName>
    </submittedName>
</protein>
<sequence length="128" mass="13835">MLMNSRNNIKSQKGFTLIELLVVIAIIGILAAIAVPKFTSATDSATKARIQADLRSIDSAIAQHYAATGVFATDIATLSPYFISTVKSGEQSFKYQDKKVIYGIDGGRAFATVEATAKSYYADWSEKS</sequence>
<organism evidence="7">
    <name type="scientific">uncultured Sporomusa sp</name>
    <dbReference type="NCBI Taxonomy" id="307249"/>
    <lineage>
        <taxon>Bacteria</taxon>
        <taxon>Bacillati</taxon>
        <taxon>Bacillota</taxon>
        <taxon>Negativicutes</taxon>
        <taxon>Selenomonadales</taxon>
        <taxon>Sporomusaceae</taxon>
        <taxon>Sporomusa</taxon>
        <taxon>environmental samples</taxon>
    </lineage>
</organism>
<dbReference type="GO" id="GO:0016020">
    <property type="term" value="C:membrane"/>
    <property type="evidence" value="ECO:0007669"/>
    <property type="project" value="UniProtKB-SubCell"/>
</dbReference>
<dbReference type="SUPFAM" id="SSF54523">
    <property type="entry name" value="Pili subunits"/>
    <property type="match status" value="1"/>
</dbReference>
<dbReference type="InterPro" id="IPR000983">
    <property type="entry name" value="Bac_GSPG_pilin"/>
</dbReference>
<evidence type="ECO:0000256" key="6">
    <source>
        <dbReference type="SAM" id="Phobius"/>
    </source>
</evidence>
<proteinExistence type="predicted"/>
<dbReference type="Gene3D" id="3.30.700.10">
    <property type="entry name" value="Glycoprotein, Type 4 Pilin"/>
    <property type="match status" value="1"/>
</dbReference>
<dbReference type="RefSeq" id="WP_075754774.1">
    <property type="nucleotide sequence ID" value="NZ_LT608335.1"/>
</dbReference>
<keyword evidence="4 6" id="KW-1133">Transmembrane helix</keyword>
<dbReference type="GO" id="GO:0015628">
    <property type="term" value="P:protein secretion by the type II secretion system"/>
    <property type="evidence" value="ECO:0007669"/>
    <property type="project" value="InterPro"/>
</dbReference>
<dbReference type="PANTHER" id="PTHR30093:SF44">
    <property type="entry name" value="TYPE II SECRETION SYSTEM CORE PROTEIN G"/>
    <property type="match status" value="1"/>
</dbReference>
<dbReference type="PRINTS" id="PR00813">
    <property type="entry name" value="BCTERIALGSPG"/>
</dbReference>
<keyword evidence="5 6" id="KW-0472">Membrane</keyword>
<dbReference type="PANTHER" id="PTHR30093">
    <property type="entry name" value="GENERAL SECRETION PATHWAY PROTEIN G"/>
    <property type="match status" value="1"/>
</dbReference>
<accession>A0A212LT15</accession>
<evidence type="ECO:0000256" key="4">
    <source>
        <dbReference type="ARBA" id="ARBA00022989"/>
    </source>
</evidence>
<dbReference type="PROSITE" id="PS00409">
    <property type="entry name" value="PROKAR_NTER_METHYL"/>
    <property type="match status" value="1"/>
</dbReference>
<dbReference type="NCBIfam" id="TIGR02532">
    <property type="entry name" value="IV_pilin_GFxxxE"/>
    <property type="match status" value="1"/>
</dbReference>
<evidence type="ECO:0000313" key="7">
    <source>
        <dbReference type="EMBL" id="SCM80616.1"/>
    </source>
</evidence>
<evidence type="ECO:0000256" key="2">
    <source>
        <dbReference type="ARBA" id="ARBA00022481"/>
    </source>
</evidence>
<feature type="transmembrane region" description="Helical" evidence="6">
    <location>
        <begin position="15"/>
        <end position="35"/>
    </location>
</feature>
<keyword evidence="2" id="KW-0488">Methylation</keyword>
<dbReference type="InterPro" id="IPR012902">
    <property type="entry name" value="N_methyl_site"/>
</dbReference>
<evidence type="ECO:0000256" key="5">
    <source>
        <dbReference type="ARBA" id="ARBA00023136"/>
    </source>
</evidence>
<dbReference type="EMBL" id="FMJE01000003">
    <property type="protein sequence ID" value="SCM80616.1"/>
    <property type="molecule type" value="Genomic_DNA"/>
</dbReference>
<keyword evidence="3 6" id="KW-0812">Transmembrane</keyword>